<keyword evidence="7" id="KW-0998">Cell outer membrane</keyword>
<dbReference type="PANTHER" id="PTHR30026:SF20">
    <property type="entry name" value="OUTER MEMBRANE PROTEIN TOLC"/>
    <property type="match status" value="1"/>
</dbReference>
<organism evidence="9 10">
    <name type="scientific">Halpernia frigidisoli</name>
    <dbReference type="NCBI Taxonomy" id="1125876"/>
    <lineage>
        <taxon>Bacteria</taxon>
        <taxon>Pseudomonadati</taxon>
        <taxon>Bacteroidota</taxon>
        <taxon>Flavobacteriia</taxon>
        <taxon>Flavobacteriales</taxon>
        <taxon>Weeksellaceae</taxon>
        <taxon>Chryseobacterium group</taxon>
        <taxon>Halpernia</taxon>
    </lineage>
</organism>
<name>A0A1I3HNK8_9FLAO</name>
<evidence type="ECO:0000256" key="8">
    <source>
        <dbReference type="SAM" id="SignalP"/>
    </source>
</evidence>
<keyword evidence="10" id="KW-1185">Reference proteome</keyword>
<protein>
    <submittedName>
        <fullName evidence="9">Outer membrane protein TolC</fullName>
    </submittedName>
</protein>
<dbReference type="GO" id="GO:0015288">
    <property type="term" value="F:porin activity"/>
    <property type="evidence" value="ECO:0007669"/>
    <property type="project" value="TreeGrafter"/>
</dbReference>
<dbReference type="PANTHER" id="PTHR30026">
    <property type="entry name" value="OUTER MEMBRANE PROTEIN TOLC"/>
    <property type="match status" value="1"/>
</dbReference>
<dbReference type="GO" id="GO:0009279">
    <property type="term" value="C:cell outer membrane"/>
    <property type="evidence" value="ECO:0007669"/>
    <property type="project" value="UniProtKB-SubCell"/>
</dbReference>
<dbReference type="Proteomes" id="UP000198931">
    <property type="component" value="Unassembled WGS sequence"/>
</dbReference>
<dbReference type="STRING" id="1125876.SAMN05443292_2304"/>
<evidence type="ECO:0000313" key="10">
    <source>
        <dbReference type="Proteomes" id="UP000198931"/>
    </source>
</evidence>
<reference evidence="9 10" key="1">
    <citation type="submission" date="2016-10" db="EMBL/GenBank/DDBJ databases">
        <authorList>
            <person name="de Groot N.N."/>
        </authorList>
    </citation>
    <scope>NUCLEOTIDE SEQUENCE [LARGE SCALE GENOMIC DNA]</scope>
    <source>
        <strain evidence="9 10">DSM 26000</strain>
    </source>
</reference>
<proteinExistence type="inferred from homology"/>
<evidence type="ECO:0000256" key="6">
    <source>
        <dbReference type="ARBA" id="ARBA00023136"/>
    </source>
</evidence>
<dbReference type="InterPro" id="IPR051906">
    <property type="entry name" value="TolC-like"/>
</dbReference>
<dbReference type="AlphaFoldDB" id="A0A1I3HNK8"/>
<dbReference type="SUPFAM" id="SSF56954">
    <property type="entry name" value="Outer membrane efflux proteins (OEP)"/>
    <property type="match status" value="1"/>
</dbReference>
<dbReference type="EMBL" id="FOQT01000004">
    <property type="protein sequence ID" value="SFI37179.1"/>
    <property type="molecule type" value="Genomic_DNA"/>
</dbReference>
<evidence type="ECO:0000256" key="4">
    <source>
        <dbReference type="ARBA" id="ARBA00022452"/>
    </source>
</evidence>
<evidence type="ECO:0000256" key="1">
    <source>
        <dbReference type="ARBA" id="ARBA00004442"/>
    </source>
</evidence>
<dbReference type="OrthoDB" id="581172at2"/>
<feature type="chain" id="PRO_5011744719" evidence="8">
    <location>
        <begin position="22"/>
        <end position="465"/>
    </location>
</feature>
<comment type="subcellular location">
    <subcellularLocation>
        <location evidence="1">Cell outer membrane</location>
    </subcellularLocation>
</comment>
<dbReference type="Pfam" id="PF02321">
    <property type="entry name" value="OEP"/>
    <property type="match status" value="1"/>
</dbReference>
<evidence type="ECO:0000256" key="3">
    <source>
        <dbReference type="ARBA" id="ARBA00022448"/>
    </source>
</evidence>
<evidence type="ECO:0000256" key="2">
    <source>
        <dbReference type="ARBA" id="ARBA00007613"/>
    </source>
</evidence>
<sequence>MRRKNKIVFAFLLLVSSLFQAQDSLLMSKNEFLNIVKNYHPLLKKYQLQNKIAQAEITKARGNFDPVLSAKTAQKNIDNALYYDQKNIELGIPTWYGVEINGAYNYLTGDKLNPSETKGGLYNYGLTVPLAKNLLYDKRRAALEQAKAAEKMTRAEQIILSNELLLEAENSYWEWVKNYEVLKIQKKNVTLNKKRFALIKKTFSYGEIAAIDTVEAESQLQNFQIQEKDASLNFIKSTQDLQVFLWQDNLEFYQIKVPIFPSEKMNLEFTDDYLFLAQKLSKDNLVNSQFLKYYAFKNNILESERKLKWQSFLPKIDFTYQFYNKQNENPQYLPFFEDNFQYGLKLEIPIFLRGARADYQMAKIKLLQNEQDIKLKENELLVKTQTYEQEVENYNSQIFLAERNLKNFQLLLKAEETKFENGESSIFLINSRENKAIESQEKLINLKSKVIKSYIKLKWLSENLE</sequence>
<keyword evidence="3" id="KW-0813">Transport</keyword>
<evidence type="ECO:0000256" key="7">
    <source>
        <dbReference type="ARBA" id="ARBA00023237"/>
    </source>
</evidence>
<feature type="signal peptide" evidence="8">
    <location>
        <begin position="1"/>
        <end position="21"/>
    </location>
</feature>
<dbReference type="GO" id="GO:1990281">
    <property type="term" value="C:efflux pump complex"/>
    <property type="evidence" value="ECO:0007669"/>
    <property type="project" value="TreeGrafter"/>
</dbReference>
<evidence type="ECO:0000256" key="5">
    <source>
        <dbReference type="ARBA" id="ARBA00022692"/>
    </source>
</evidence>
<evidence type="ECO:0000313" key="9">
    <source>
        <dbReference type="EMBL" id="SFI37179.1"/>
    </source>
</evidence>
<dbReference type="InterPro" id="IPR003423">
    <property type="entry name" value="OMP_efflux"/>
</dbReference>
<accession>A0A1I3HNK8</accession>
<keyword evidence="4" id="KW-1134">Transmembrane beta strand</keyword>
<dbReference type="RefSeq" id="WP_090080697.1">
    <property type="nucleotide sequence ID" value="NZ_FOQT01000004.1"/>
</dbReference>
<keyword evidence="8" id="KW-0732">Signal</keyword>
<gene>
    <name evidence="9" type="ORF">SAMN05443292_2304</name>
</gene>
<keyword evidence="5" id="KW-0812">Transmembrane</keyword>
<dbReference type="Gene3D" id="1.20.1600.10">
    <property type="entry name" value="Outer membrane efflux proteins (OEP)"/>
    <property type="match status" value="1"/>
</dbReference>
<keyword evidence="6" id="KW-0472">Membrane</keyword>
<dbReference type="GO" id="GO:0015562">
    <property type="term" value="F:efflux transmembrane transporter activity"/>
    <property type="evidence" value="ECO:0007669"/>
    <property type="project" value="InterPro"/>
</dbReference>
<comment type="similarity">
    <text evidence="2">Belongs to the outer membrane factor (OMF) (TC 1.B.17) family.</text>
</comment>